<proteinExistence type="predicted"/>
<name>A0A5B8US47_9SPHI</name>
<sequence length="81" mass="9777">MSIIAYKVKEGEHHYYDFSTIKDLLNMDRSKLQRDLRRIAKADFIKYKNQHLYKQEVLFILMEEQLMKGLDKIESSLNEHS</sequence>
<gene>
    <name evidence="1" type="ORF">FRZ54_03690</name>
</gene>
<organism evidence="1 2">
    <name type="scientific">Mucilaginibacter ginsenosidivorans</name>
    <dbReference type="NCBI Taxonomy" id="398053"/>
    <lineage>
        <taxon>Bacteria</taxon>
        <taxon>Pseudomonadati</taxon>
        <taxon>Bacteroidota</taxon>
        <taxon>Sphingobacteriia</taxon>
        <taxon>Sphingobacteriales</taxon>
        <taxon>Sphingobacteriaceae</taxon>
        <taxon>Mucilaginibacter</taxon>
    </lineage>
</organism>
<reference evidence="1 2" key="1">
    <citation type="journal article" date="2017" name="Curr. Microbiol.">
        <title>Mucilaginibacter ginsenosidivorans sp. nov., Isolated from Soil of Ginseng Field.</title>
        <authorList>
            <person name="Kim M.M."/>
            <person name="Siddiqi M.Z."/>
            <person name="Im W.T."/>
        </authorList>
    </citation>
    <scope>NUCLEOTIDE SEQUENCE [LARGE SCALE GENOMIC DNA]</scope>
    <source>
        <strain evidence="1 2">Gsoil 3017</strain>
    </source>
</reference>
<accession>A0A5B8US47</accession>
<evidence type="ECO:0000313" key="2">
    <source>
        <dbReference type="Proteomes" id="UP000321479"/>
    </source>
</evidence>
<dbReference type="Proteomes" id="UP000321479">
    <property type="component" value="Chromosome"/>
</dbReference>
<keyword evidence="2" id="KW-1185">Reference proteome</keyword>
<evidence type="ECO:0000313" key="1">
    <source>
        <dbReference type="EMBL" id="QEC61722.1"/>
    </source>
</evidence>
<dbReference type="EMBL" id="CP042436">
    <property type="protein sequence ID" value="QEC61722.1"/>
    <property type="molecule type" value="Genomic_DNA"/>
</dbReference>
<protein>
    <submittedName>
        <fullName evidence="1">Uncharacterized protein</fullName>
    </submittedName>
</protein>
<dbReference type="AlphaFoldDB" id="A0A5B8US47"/>
<dbReference type="KEGG" id="mgin:FRZ54_03690"/>
<dbReference type="RefSeq" id="WP_147030299.1">
    <property type="nucleotide sequence ID" value="NZ_CP042436.1"/>
</dbReference>